<keyword evidence="2" id="KW-0560">Oxidoreductase</keyword>
<organism evidence="4 5">
    <name type="scientific">Aquimarina hainanensis</name>
    <dbReference type="NCBI Taxonomy" id="1578017"/>
    <lineage>
        <taxon>Bacteria</taxon>
        <taxon>Pseudomonadati</taxon>
        <taxon>Bacteroidota</taxon>
        <taxon>Flavobacteriia</taxon>
        <taxon>Flavobacteriales</taxon>
        <taxon>Flavobacteriaceae</taxon>
        <taxon>Aquimarina</taxon>
    </lineage>
</organism>
<dbReference type="InterPro" id="IPR036291">
    <property type="entry name" value="NAD(P)-bd_dom_sf"/>
</dbReference>
<evidence type="ECO:0000313" key="5">
    <source>
        <dbReference type="Proteomes" id="UP001597459"/>
    </source>
</evidence>
<evidence type="ECO:0000256" key="1">
    <source>
        <dbReference type="ARBA" id="ARBA00006484"/>
    </source>
</evidence>
<dbReference type="PRINTS" id="PR00080">
    <property type="entry name" value="SDRFAMILY"/>
</dbReference>
<name>A0ABW5N933_9FLAO</name>
<dbReference type="Gene3D" id="3.40.50.720">
    <property type="entry name" value="NAD(P)-binding Rossmann-like Domain"/>
    <property type="match status" value="1"/>
</dbReference>
<comment type="caution">
    <text evidence="4">The sequence shown here is derived from an EMBL/GenBank/DDBJ whole genome shotgun (WGS) entry which is preliminary data.</text>
</comment>
<dbReference type="EMBL" id="JBHULX010000022">
    <property type="protein sequence ID" value="MFD2591731.1"/>
    <property type="molecule type" value="Genomic_DNA"/>
</dbReference>
<dbReference type="PRINTS" id="PR00081">
    <property type="entry name" value="GDHRDH"/>
</dbReference>
<protein>
    <submittedName>
        <fullName evidence="4">SDR family oxidoreductase</fullName>
    </submittedName>
</protein>
<dbReference type="RefSeq" id="WP_176027182.1">
    <property type="nucleotide sequence ID" value="NZ_JBHSJV010000001.1"/>
</dbReference>
<sequence>MILRNNTILITGGSSGIGLALAKKLIHQNNTVIICGRSEKKLERVKTAYPDIITYSCDLSRQQDCESLAHKVASIYPRCNIIINNAALVHNTSFMDDPNMIDKAITEINTNLIAPITLSKLFLPILAQNNKATIINITTGLVYAPKASYPIYNATKAGLHSFTQTLRLQLKNTPINVIEVLFPLVDTPWHKGAKLPSFAIQPNQAVSEMIQAIEKGKTEVKVGKVKLFYLISRLFPSFAIKKINANN</sequence>
<dbReference type="InterPro" id="IPR002347">
    <property type="entry name" value="SDR_fam"/>
</dbReference>
<comment type="similarity">
    <text evidence="1 3">Belongs to the short-chain dehydrogenases/reductases (SDR) family.</text>
</comment>
<keyword evidence="5" id="KW-1185">Reference proteome</keyword>
<evidence type="ECO:0000313" key="4">
    <source>
        <dbReference type="EMBL" id="MFD2591731.1"/>
    </source>
</evidence>
<evidence type="ECO:0000256" key="2">
    <source>
        <dbReference type="ARBA" id="ARBA00023002"/>
    </source>
</evidence>
<proteinExistence type="inferred from homology"/>
<accession>A0ABW5N933</accession>
<dbReference type="SUPFAM" id="SSF51735">
    <property type="entry name" value="NAD(P)-binding Rossmann-fold domains"/>
    <property type="match status" value="1"/>
</dbReference>
<evidence type="ECO:0000256" key="3">
    <source>
        <dbReference type="RuleBase" id="RU000363"/>
    </source>
</evidence>
<reference evidence="5" key="1">
    <citation type="journal article" date="2019" name="Int. J. Syst. Evol. Microbiol.">
        <title>The Global Catalogue of Microorganisms (GCM) 10K type strain sequencing project: providing services to taxonomists for standard genome sequencing and annotation.</title>
        <authorList>
            <consortium name="The Broad Institute Genomics Platform"/>
            <consortium name="The Broad Institute Genome Sequencing Center for Infectious Disease"/>
            <person name="Wu L."/>
            <person name="Ma J."/>
        </authorList>
    </citation>
    <scope>NUCLEOTIDE SEQUENCE [LARGE SCALE GENOMIC DNA]</scope>
    <source>
        <strain evidence="5">KCTC 42423</strain>
    </source>
</reference>
<dbReference type="PANTHER" id="PTHR44196">
    <property type="entry name" value="DEHYDROGENASE/REDUCTASE SDR FAMILY MEMBER 7B"/>
    <property type="match status" value="1"/>
</dbReference>
<gene>
    <name evidence="4" type="ORF">ACFSTE_12905</name>
</gene>
<dbReference type="Pfam" id="PF00106">
    <property type="entry name" value="adh_short"/>
    <property type="match status" value="1"/>
</dbReference>
<dbReference type="Proteomes" id="UP001597459">
    <property type="component" value="Unassembled WGS sequence"/>
</dbReference>
<dbReference type="PANTHER" id="PTHR44196:SF1">
    <property type="entry name" value="DEHYDROGENASE_REDUCTASE SDR FAMILY MEMBER 7B"/>
    <property type="match status" value="1"/>
</dbReference>